<proteinExistence type="predicted"/>
<sequence length="156" mass="17112">MRFFALIFVGLLSLNAHAVTRGNFMGINFIVNITSNSPDGSNDGSPQVLYGLMNRPEQSSMLGPGKALEIDKKTLNFICAKKAENNYHCAILIHKTAFALIGPGRGKFVMQGEQAKALFDQFHTNGVSLTFKDEAGKTLVHMTPESFIIEYNEQGV</sequence>
<dbReference type="Proteomes" id="UP000830116">
    <property type="component" value="Chromosome"/>
</dbReference>
<evidence type="ECO:0000313" key="2">
    <source>
        <dbReference type="EMBL" id="UOF02052.1"/>
    </source>
</evidence>
<evidence type="ECO:0000313" key="3">
    <source>
        <dbReference type="Proteomes" id="UP000830116"/>
    </source>
</evidence>
<organism evidence="2 3">
    <name type="scientific">Bdellovibrio reynosensis</name>
    <dbReference type="NCBI Taxonomy" id="2835041"/>
    <lineage>
        <taxon>Bacteria</taxon>
        <taxon>Pseudomonadati</taxon>
        <taxon>Bdellovibrionota</taxon>
        <taxon>Bdellovibrionia</taxon>
        <taxon>Bdellovibrionales</taxon>
        <taxon>Pseudobdellovibrionaceae</taxon>
        <taxon>Bdellovibrio</taxon>
    </lineage>
</organism>
<dbReference type="EMBL" id="CP093442">
    <property type="protein sequence ID" value="UOF02052.1"/>
    <property type="molecule type" value="Genomic_DNA"/>
</dbReference>
<dbReference type="RefSeq" id="WP_243538670.1">
    <property type="nucleotide sequence ID" value="NZ_CP093442.1"/>
</dbReference>
<name>A0ABY4CAU3_9BACT</name>
<evidence type="ECO:0000256" key="1">
    <source>
        <dbReference type="SAM" id="SignalP"/>
    </source>
</evidence>
<gene>
    <name evidence="2" type="ORF">MNR06_03670</name>
</gene>
<protein>
    <submittedName>
        <fullName evidence="2">Uncharacterized protein</fullName>
    </submittedName>
</protein>
<keyword evidence="3" id="KW-1185">Reference proteome</keyword>
<keyword evidence="1" id="KW-0732">Signal</keyword>
<feature type="signal peptide" evidence="1">
    <location>
        <begin position="1"/>
        <end position="18"/>
    </location>
</feature>
<feature type="chain" id="PRO_5046839748" evidence="1">
    <location>
        <begin position="19"/>
        <end position="156"/>
    </location>
</feature>
<reference evidence="2" key="1">
    <citation type="submission" date="2022-03" db="EMBL/GenBank/DDBJ databases">
        <title>Genome Identification and Characterization of new species Bdellovibrio reynosense LBG001 sp. nov. from a Mexico soil sample.</title>
        <authorList>
            <person name="Camilli A."/>
            <person name="Ajao Y."/>
            <person name="Guo X."/>
        </authorList>
    </citation>
    <scope>NUCLEOTIDE SEQUENCE</scope>
    <source>
        <strain evidence="2">LBG001</strain>
    </source>
</reference>
<accession>A0ABY4CAU3</accession>